<dbReference type="PANTHER" id="PTHR43072">
    <property type="entry name" value="N-ACETYLTRANSFERASE"/>
    <property type="match status" value="1"/>
</dbReference>
<sequence>MKNFERAIEDVHKNPPRKARSSHWKNCKPPKVDPNVNPFEEALKNPTAGIGWDDQEESDDGDPYHDIKKLAGWDGRFQAPPEDWANRDQTVYSADQVANSVWKWMLKLGDTDGKLYMPESEQQAEFLEDCLEIAPREWIPSSKEGHCLHTFWKNFTSAAPEPLDPEDIDDPFWNKYMGTNSFMAPLVHPEAKLDEKDFNNRHEKSRSTTVNLLRMLQVARKRVQSWMKCVLKDPAHAASDARAISPKANIYLRPVKPSDVAGITELYNHYILNTFSAPEFNPLSVSQMATRMNLVTSEDLPFIVAVSKENKRRGRLTHVQEKIVGFISLDDSCGKNTAWRFAFDLELYVHPDWVRKGVGSCLMDRLLNMSCNRYMYRGGYDWENRGEYLRNGSSRVIKSIKVEMPVDCRMKPNWQRAFFEGFGFKRVGHVREAGFKNGHIIDIVSFQYTTSETIDPNQCPAVAT</sequence>
<evidence type="ECO:0000256" key="2">
    <source>
        <dbReference type="ARBA" id="ARBA00023315"/>
    </source>
</evidence>
<dbReference type="Proteomes" id="UP000244855">
    <property type="component" value="Unassembled WGS sequence"/>
</dbReference>
<dbReference type="OrthoDB" id="2129362at2759"/>
<keyword evidence="6" id="KW-1185">Reference proteome</keyword>
<dbReference type="PANTHER" id="PTHR43072:SF23">
    <property type="entry name" value="UPF0039 PROTEIN C11D3.02C"/>
    <property type="match status" value="1"/>
</dbReference>
<dbReference type="InterPro" id="IPR016181">
    <property type="entry name" value="Acyl_CoA_acyltransferase"/>
</dbReference>
<feature type="compositionally biased region" description="Basic and acidic residues" evidence="3">
    <location>
        <begin position="1"/>
        <end position="13"/>
    </location>
</feature>
<feature type="domain" description="N-acetyltransferase" evidence="4">
    <location>
        <begin position="250"/>
        <end position="447"/>
    </location>
</feature>
<proteinExistence type="predicted"/>
<dbReference type="EMBL" id="KZ805491">
    <property type="protein sequence ID" value="PVH95565.1"/>
    <property type="molecule type" value="Genomic_DNA"/>
</dbReference>
<dbReference type="STRING" id="97972.A0A2V1DC63"/>
<accession>A0A2V1DC63</accession>
<evidence type="ECO:0000259" key="4">
    <source>
        <dbReference type="PROSITE" id="PS51186"/>
    </source>
</evidence>
<evidence type="ECO:0000256" key="1">
    <source>
        <dbReference type="ARBA" id="ARBA00022679"/>
    </source>
</evidence>
<dbReference type="SUPFAM" id="SSF55729">
    <property type="entry name" value="Acyl-CoA N-acyltransferases (Nat)"/>
    <property type="match status" value="1"/>
</dbReference>
<dbReference type="GO" id="GO:0016747">
    <property type="term" value="F:acyltransferase activity, transferring groups other than amino-acyl groups"/>
    <property type="evidence" value="ECO:0007669"/>
    <property type="project" value="InterPro"/>
</dbReference>
<protein>
    <recommendedName>
        <fullName evidence="4">N-acetyltransferase domain-containing protein</fullName>
    </recommendedName>
</protein>
<keyword evidence="1" id="KW-0808">Transferase</keyword>
<dbReference type="InterPro" id="IPR000182">
    <property type="entry name" value="GNAT_dom"/>
</dbReference>
<dbReference type="Pfam" id="PF13508">
    <property type="entry name" value="Acetyltransf_7"/>
    <property type="match status" value="1"/>
</dbReference>
<dbReference type="Gene3D" id="3.40.630.30">
    <property type="match status" value="1"/>
</dbReference>
<dbReference type="CDD" id="cd04301">
    <property type="entry name" value="NAT_SF"/>
    <property type="match status" value="1"/>
</dbReference>
<name>A0A2V1DC63_9PLEO</name>
<organism evidence="5 6">
    <name type="scientific">Periconia macrospinosa</name>
    <dbReference type="NCBI Taxonomy" id="97972"/>
    <lineage>
        <taxon>Eukaryota</taxon>
        <taxon>Fungi</taxon>
        <taxon>Dikarya</taxon>
        <taxon>Ascomycota</taxon>
        <taxon>Pezizomycotina</taxon>
        <taxon>Dothideomycetes</taxon>
        <taxon>Pleosporomycetidae</taxon>
        <taxon>Pleosporales</taxon>
        <taxon>Massarineae</taxon>
        <taxon>Periconiaceae</taxon>
        <taxon>Periconia</taxon>
    </lineage>
</organism>
<evidence type="ECO:0000313" key="5">
    <source>
        <dbReference type="EMBL" id="PVH95565.1"/>
    </source>
</evidence>
<dbReference type="AlphaFoldDB" id="A0A2V1DC63"/>
<reference evidence="5 6" key="1">
    <citation type="journal article" date="2018" name="Sci. Rep.">
        <title>Comparative genomics provides insights into the lifestyle and reveals functional heterogeneity of dark septate endophytic fungi.</title>
        <authorList>
            <person name="Knapp D.G."/>
            <person name="Nemeth J.B."/>
            <person name="Barry K."/>
            <person name="Hainaut M."/>
            <person name="Henrissat B."/>
            <person name="Johnson J."/>
            <person name="Kuo A."/>
            <person name="Lim J.H.P."/>
            <person name="Lipzen A."/>
            <person name="Nolan M."/>
            <person name="Ohm R.A."/>
            <person name="Tamas L."/>
            <person name="Grigoriev I.V."/>
            <person name="Spatafora J.W."/>
            <person name="Nagy L.G."/>
            <person name="Kovacs G.M."/>
        </authorList>
    </citation>
    <scope>NUCLEOTIDE SEQUENCE [LARGE SCALE GENOMIC DNA]</scope>
    <source>
        <strain evidence="5 6">DSE2036</strain>
    </source>
</reference>
<evidence type="ECO:0000313" key="6">
    <source>
        <dbReference type="Proteomes" id="UP000244855"/>
    </source>
</evidence>
<evidence type="ECO:0000256" key="3">
    <source>
        <dbReference type="SAM" id="MobiDB-lite"/>
    </source>
</evidence>
<feature type="region of interest" description="Disordered" evidence="3">
    <location>
        <begin position="1"/>
        <end position="62"/>
    </location>
</feature>
<keyword evidence="2" id="KW-0012">Acyltransferase</keyword>
<feature type="compositionally biased region" description="Basic residues" evidence="3">
    <location>
        <begin position="14"/>
        <end position="28"/>
    </location>
</feature>
<gene>
    <name evidence="5" type="ORF">DM02DRAFT_689884</name>
</gene>
<dbReference type="PROSITE" id="PS51186">
    <property type="entry name" value="GNAT"/>
    <property type="match status" value="1"/>
</dbReference>